<dbReference type="Gene3D" id="3.30.1370.60">
    <property type="entry name" value="Hypothetical oxidoreductase yiak, domain 2"/>
    <property type="match status" value="1"/>
</dbReference>
<dbReference type="GO" id="GO:0016491">
    <property type="term" value="F:oxidoreductase activity"/>
    <property type="evidence" value="ECO:0007669"/>
    <property type="project" value="UniProtKB-KW"/>
</dbReference>
<comment type="similarity">
    <text evidence="1">Belongs to the LDH2/MDH2 oxidoreductase family.</text>
</comment>
<dbReference type="AlphaFoldDB" id="A0A7G9G229"/>
<dbReference type="PANTHER" id="PTHR11091">
    <property type="entry name" value="OXIDOREDUCTASE-RELATED"/>
    <property type="match status" value="1"/>
</dbReference>
<name>A0A7G9G229_9FIRM</name>
<keyword evidence="4" id="KW-1185">Reference proteome</keyword>
<evidence type="ECO:0000256" key="1">
    <source>
        <dbReference type="ARBA" id="ARBA00006056"/>
    </source>
</evidence>
<protein>
    <submittedName>
        <fullName evidence="3">Ldh family oxidoreductase</fullName>
    </submittedName>
</protein>
<dbReference type="EMBL" id="CP060634">
    <property type="protein sequence ID" value="QNM04861.1"/>
    <property type="molecule type" value="Genomic_DNA"/>
</dbReference>
<keyword evidence="2" id="KW-0560">Oxidoreductase</keyword>
<dbReference type="InterPro" id="IPR043143">
    <property type="entry name" value="Mal/L-sulf/L-lact_DH-like_NADP"/>
</dbReference>
<gene>
    <name evidence="3" type="ORF">H9Q78_10440</name>
</gene>
<reference evidence="3 4" key="1">
    <citation type="submission" date="2020-08" db="EMBL/GenBank/DDBJ databases">
        <authorList>
            <person name="Liu C."/>
            <person name="Sun Q."/>
        </authorList>
    </citation>
    <scope>NUCLEOTIDE SEQUENCE [LARGE SCALE GENOMIC DNA]</scope>
    <source>
        <strain evidence="3 4">NSJ-38</strain>
    </source>
</reference>
<organism evidence="3 4">
    <name type="scientific">Qiania dongpingensis</name>
    <dbReference type="NCBI Taxonomy" id="2763669"/>
    <lineage>
        <taxon>Bacteria</taxon>
        <taxon>Bacillati</taxon>
        <taxon>Bacillota</taxon>
        <taxon>Clostridia</taxon>
        <taxon>Lachnospirales</taxon>
        <taxon>Lachnospiraceae</taxon>
        <taxon>Qiania</taxon>
    </lineage>
</organism>
<dbReference type="Pfam" id="PF02615">
    <property type="entry name" value="Ldh_2"/>
    <property type="match status" value="1"/>
</dbReference>
<evidence type="ECO:0000256" key="2">
    <source>
        <dbReference type="ARBA" id="ARBA00023002"/>
    </source>
</evidence>
<dbReference type="KEGG" id="qdo:H9Q78_10440"/>
<dbReference type="InterPro" id="IPR003767">
    <property type="entry name" value="Malate/L-lactate_DH-like"/>
</dbReference>
<evidence type="ECO:0000313" key="4">
    <source>
        <dbReference type="Proteomes" id="UP000515823"/>
    </source>
</evidence>
<dbReference type="Gene3D" id="1.10.1530.10">
    <property type="match status" value="1"/>
</dbReference>
<accession>A0A7G9G229</accession>
<dbReference type="Proteomes" id="UP000515823">
    <property type="component" value="Chromosome"/>
</dbReference>
<dbReference type="PANTHER" id="PTHR11091:SF0">
    <property type="entry name" value="MALATE DEHYDROGENASE"/>
    <property type="match status" value="1"/>
</dbReference>
<sequence>MKVEFEKLISCAREIFEKAGVPGEEAQIVAEELAMANMMGVDSHGVLRIPQYLDEMKSGQIKPGASLEIVKETPVTAILDCKQNFGQVGARKMVDIVEEKAKKNFMACALSLNANHIGRLGSYTEELARRGLIAFGTVGVYSVGPMAPWGAMEPKLGTNPISWAVPRKGHDPLVMDCATTVVAEGKLRAYVQNGKQVPEGWIKDGYGNDTTNPLDFYAEPKGSIMPMGGKISGAKGSGLAIMADMFSVVLANDDYWSWEKNGGVRYAENSVYLMALNPEAFYGREVYEEQCEVHAQFIKNAKPAEGVKEVLLPGEFEQNMAAKRRAEGIELADNTWEGLIEIAQGLGCKWSEGLEVSKKENRFVGY</sequence>
<dbReference type="InterPro" id="IPR036111">
    <property type="entry name" value="Mal/L-sulfo/L-lacto_DH-like_sf"/>
</dbReference>
<proteinExistence type="inferred from homology"/>
<dbReference type="InterPro" id="IPR043144">
    <property type="entry name" value="Mal/L-sulf/L-lact_DH-like_ah"/>
</dbReference>
<dbReference type="RefSeq" id="WP_249301597.1">
    <property type="nucleotide sequence ID" value="NZ_CP060634.1"/>
</dbReference>
<dbReference type="SUPFAM" id="SSF89733">
    <property type="entry name" value="L-sulfolactate dehydrogenase-like"/>
    <property type="match status" value="1"/>
</dbReference>
<evidence type="ECO:0000313" key="3">
    <source>
        <dbReference type="EMBL" id="QNM04861.1"/>
    </source>
</evidence>